<evidence type="ECO:0000256" key="8">
    <source>
        <dbReference type="ARBA" id="ARBA00023010"/>
    </source>
</evidence>
<gene>
    <name evidence="11" type="primary">yajC</name>
    <name evidence="11" type="ORF">ENI34_09005</name>
</gene>
<keyword evidence="3" id="KW-0813">Transport</keyword>
<keyword evidence="5 10" id="KW-0812">Transmembrane</keyword>
<feature type="transmembrane region" description="Helical" evidence="10">
    <location>
        <begin position="20"/>
        <end position="40"/>
    </location>
</feature>
<name>A0A9C9K0M8_UNCW3</name>
<evidence type="ECO:0000256" key="1">
    <source>
        <dbReference type="ARBA" id="ARBA00004162"/>
    </source>
</evidence>
<evidence type="ECO:0000256" key="7">
    <source>
        <dbReference type="ARBA" id="ARBA00022989"/>
    </source>
</evidence>
<proteinExistence type="inferred from homology"/>
<evidence type="ECO:0000256" key="4">
    <source>
        <dbReference type="ARBA" id="ARBA00022475"/>
    </source>
</evidence>
<dbReference type="EMBL" id="DRIG01000093">
    <property type="protein sequence ID" value="HEC79258.1"/>
    <property type="molecule type" value="Genomic_DNA"/>
</dbReference>
<evidence type="ECO:0000256" key="3">
    <source>
        <dbReference type="ARBA" id="ARBA00022448"/>
    </source>
</evidence>
<comment type="subcellular location">
    <subcellularLocation>
        <location evidence="1">Cell membrane</location>
        <topology evidence="1">Single-pass membrane protein</topology>
    </subcellularLocation>
</comment>
<keyword evidence="6" id="KW-0653">Protein transport</keyword>
<evidence type="ECO:0000256" key="10">
    <source>
        <dbReference type="SAM" id="Phobius"/>
    </source>
</evidence>
<dbReference type="GO" id="GO:0015031">
    <property type="term" value="P:protein transport"/>
    <property type="evidence" value="ECO:0007669"/>
    <property type="project" value="UniProtKB-KW"/>
</dbReference>
<dbReference type="PANTHER" id="PTHR33909:SF1">
    <property type="entry name" value="SEC TRANSLOCON ACCESSORY COMPLEX SUBUNIT YAJC"/>
    <property type="match status" value="1"/>
</dbReference>
<dbReference type="Proteomes" id="UP000885826">
    <property type="component" value="Unassembled WGS sequence"/>
</dbReference>
<keyword evidence="8" id="KW-0811">Translocation</keyword>
<evidence type="ECO:0000313" key="11">
    <source>
        <dbReference type="EMBL" id="HEC79258.1"/>
    </source>
</evidence>
<dbReference type="GO" id="GO:0005886">
    <property type="term" value="C:plasma membrane"/>
    <property type="evidence" value="ECO:0007669"/>
    <property type="project" value="UniProtKB-SubCell"/>
</dbReference>
<dbReference type="InterPro" id="IPR003849">
    <property type="entry name" value="Preprotein_translocase_YajC"/>
</dbReference>
<comment type="similarity">
    <text evidence="2">Belongs to the YajC family.</text>
</comment>
<dbReference type="SMART" id="SM01323">
    <property type="entry name" value="YajC"/>
    <property type="match status" value="1"/>
</dbReference>
<keyword evidence="4" id="KW-1003">Cell membrane</keyword>
<evidence type="ECO:0000256" key="6">
    <source>
        <dbReference type="ARBA" id="ARBA00022927"/>
    </source>
</evidence>
<evidence type="ECO:0000313" key="12">
    <source>
        <dbReference type="Proteomes" id="UP000885826"/>
    </source>
</evidence>
<keyword evidence="9 10" id="KW-0472">Membrane</keyword>
<organism evidence="11 12">
    <name type="scientific">candidate division WOR-3 bacterium</name>
    <dbReference type="NCBI Taxonomy" id="2052148"/>
    <lineage>
        <taxon>Bacteria</taxon>
        <taxon>Bacteria division WOR-3</taxon>
    </lineage>
</organism>
<dbReference type="PANTHER" id="PTHR33909">
    <property type="entry name" value="SEC TRANSLOCON ACCESSORY COMPLEX SUBUNIT YAJC"/>
    <property type="match status" value="1"/>
</dbReference>
<dbReference type="AlphaFoldDB" id="A0A9C9K0M8"/>
<evidence type="ECO:0000256" key="5">
    <source>
        <dbReference type="ARBA" id="ARBA00022692"/>
    </source>
</evidence>
<evidence type="ECO:0000256" key="9">
    <source>
        <dbReference type="ARBA" id="ARBA00023136"/>
    </source>
</evidence>
<keyword evidence="7 10" id="KW-1133">Transmembrane helix</keyword>
<dbReference type="NCBIfam" id="TIGR00739">
    <property type="entry name" value="yajC"/>
    <property type="match status" value="1"/>
</dbReference>
<reference evidence="11" key="1">
    <citation type="journal article" date="2020" name="mSystems">
        <title>Genome- and Community-Level Interaction Insights into Carbon Utilization and Element Cycling Functions of Hydrothermarchaeota in Hydrothermal Sediment.</title>
        <authorList>
            <person name="Zhou Z."/>
            <person name="Liu Y."/>
            <person name="Xu W."/>
            <person name="Pan J."/>
            <person name="Luo Z.H."/>
            <person name="Li M."/>
        </authorList>
    </citation>
    <scope>NUCLEOTIDE SEQUENCE</scope>
    <source>
        <strain evidence="11">HyVt-388</strain>
    </source>
</reference>
<evidence type="ECO:0000256" key="2">
    <source>
        <dbReference type="ARBA" id="ARBA00006742"/>
    </source>
</evidence>
<protein>
    <submittedName>
        <fullName evidence="11">Preprotein translocase subunit YajC</fullName>
    </submittedName>
</protein>
<accession>A0A9C9K0M8</accession>
<dbReference type="PRINTS" id="PR01853">
    <property type="entry name" value="YAJCTRNLCASE"/>
</dbReference>
<dbReference type="Pfam" id="PF02699">
    <property type="entry name" value="YajC"/>
    <property type="match status" value="1"/>
</dbReference>
<comment type="caution">
    <text evidence="11">The sequence shown here is derived from an EMBL/GenBank/DDBJ whole genome shotgun (WGS) entry which is preliminary data.</text>
</comment>
<sequence>MFLFLFQQTCEQSGQQQSNPLMSFLPLILIFVVFYFLLILPQQKKQKQHRKLLEALKKDDRVVTSSGIYGTIANVKERTVMLVIADGVKIEIEKGHIVNVLNKARDMSQESK</sequence>